<dbReference type="SUPFAM" id="SSF50978">
    <property type="entry name" value="WD40 repeat-like"/>
    <property type="match status" value="1"/>
</dbReference>
<evidence type="ECO:0000313" key="5">
    <source>
        <dbReference type="EMBL" id="OSX65395.1"/>
    </source>
</evidence>
<dbReference type="PANTHER" id="PTHR15052:SF2">
    <property type="entry name" value="GENERAL TRANSCRIPTION FACTOR 3C POLYPEPTIDE 2"/>
    <property type="match status" value="1"/>
</dbReference>
<dbReference type="GO" id="GO:0006383">
    <property type="term" value="P:transcription by RNA polymerase III"/>
    <property type="evidence" value="ECO:0007669"/>
    <property type="project" value="TreeGrafter"/>
</dbReference>
<dbReference type="Gene3D" id="2.130.10.10">
    <property type="entry name" value="YVTN repeat-like/Quinoprotein amine dehydrogenase"/>
    <property type="match status" value="1"/>
</dbReference>
<gene>
    <name evidence="5" type="ORF">POSPLADRAFT_1136403</name>
</gene>
<evidence type="ECO:0000256" key="2">
    <source>
        <dbReference type="ARBA" id="ARBA00023163"/>
    </source>
</evidence>
<evidence type="ECO:0000256" key="1">
    <source>
        <dbReference type="ARBA" id="ARBA00004123"/>
    </source>
</evidence>
<dbReference type="AlphaFoldDB" id="A0A1X6N9S5"/>
<feature type="compositionally biased region" description="Acidic residues" evidence="4">
    <location>
        <begin position="54"/>
        <end position="72"/>
    </location>
</feature>
<dbReference type="PANTHER" id="PTHR15052">
    <property type="entry name" value="RNA POLYMERASE III TRANSCRIPTION INITIATION FACTOR COMPLEX SUBUNIT"/>
    <property type="match status" value="1"/>
</dbReference>
<dbReference type="GeneID" id="36329628"/>
<dbReference type="RefSeq" id="XP_024342189.1">
    <property type="nucleotide sequence ID" value="XM_024484679.1"/>
</dbReference>
<dbReference type="EMBL" id="KZ110593">
    <property type="protein sequence ID" value="OSX65395.1"/>
    <property type="molecule type" value="Genomic_DNA"/>
</dbReference>
<organism evidence="5 6">
    <name type="scientific">Postia placenta MAD-698-R-SB12</name>
    <dbReference type="NCBI Taxonomy" id="670580"/>
    <lineage>
        <taxon>Eukaryota</taxon>
        <taxon>Fungi</taxon>
        <taxon>Dikarya</taxon>
        <taxon>Basidiomycota</taxon>
        <taxon>Agaricomycotina</taxon>
        <taxon>Agaricomycetes</taxon>
        <taxon>Polyporales</taxon>
        <taxon>Adustoporiaceae</taxon>
        <taxon>Rhodonia</taxon>
    </lineage>
</organism>
<proteinExistence type="predicted"/>
<dbReference type="GO" id="GO:0000127">
    <property type="term" value="C:transcription factor TFIIIC complex"/>
    <property type="evidence" value="ECO:0007669"/>
    <property type="project" value="TreeGrafter"/>
</dbReference>
<dbReference type="Proteomes" id="UP000194127">
    <property type="component" value="Unassembled WGS sequence"/>
</dbReference>
<keyword evidence="6" id="KW-1185">Reference proteome</keyword>
<name>A0A1X6N9S5_9APHY</name>
<dbReference type="InterPro" id="IPR036322">
    <property type="entry name" value="WD40_repeat_dom_sf"/>
</dbReference>
<evidence type="ECO:0000313" key="6">
    <source>
        <dbReference type="Proteomes" id="UP000194127"/>
    </source>
</evidence>
<dbReference type="InterPro" id="IPR052416">
    <property type="entry name" value="GTF3C_component"/>
</dbReference>
<dbReference type="GO" id="GO:0005634">
    <property type="term" value="C:nucleus"/>
    <property type="evidence" value="ECO:0007669"/>
    <property type="project" value="UniProtKB-SubCell"/>
</dbReference>
<sequence>MGRQLRSRASRPNYATLIHFDDDGAGPSNASAPIFEEGDSGSDFAPEDAREHAAEEDDEMDDDVVEEDEDAPGDGGRLSDSDIEGSVVVLSTPGPQRKKTNAKVKNVSGVPGIVTSSRQNYVLPSLHHRHRAIPLYDRGGPVERLLQPPAPFRPATVSLTNNWSFTPISDRVGKSWGHNVGPGPLWELMEDRGWFKESMTTDGEVSADERCRRPRVHAGVTVQGCRILTPEDAMPYLPTGLDAQENGEYKAPPPVPCSFGPYEKQTRVMMKMFEARRIEEFIPKSKSHVFNPGAPVWGLSWCPIHPDDRPRHGHKQYLAVAPFPSSEYSPSIGVRIQRPASACIQIWSLGPSHDAMEVDGNGGNDPGEMRCELVLCVESGPAFELRWCPLPANDPAPADGSNLIPRKLGILAGTFEDGSFSLYAVPDPASLAASLGDNHDPSQPIFVSMTQPLLRIEFEETMCWGFDWANSEVIAVGCTNGSIAVYDIGEVLRTGQCDARHILPTHHFTVHQSAVRVLAWARTPVSSGSGERTADNPTIIASGGYDGLECLTDIREVSGSLLNRTRDVVNALCYSTYCGGPVTVDNENMIKTYSLSPSMLGRGHTIVEPEGPSWSVAASDYQPQLAIGVADGSCLTTNTLRATRRGGSVPFLVHKIYQLDYSRKDREWRMLEKFLPQEILDRTAATKANVDIPTGIGVWPREVAVQRVVWNDGNGLAGAPFLASATGSGLCRVDWLLGRWHRDRVPYYGIEGIRGEVGVQIDEAEESD</sequence>
<keyword evidence="3" id="KW-0539">Nucleus</keyword>
<reference evidence="5 6" key="1">
    <citation type="submission" date="2017-04" db="EMBL/GenBank/DDBJ databases">
        <title>Genome Sequence of the Model Brown-Rot Fungus Postia placenta SB12.</title>
        <authorList>
            <consortium name="DOE Joint Genome Institute"/>
            <person name="Gaskell J."/>
            <person name="Kersten P."/>
            <person name="Larrondo L.F."/>
            <person name="Canessa P."/>
            <person name="Martinez D."/>
            <person name="Hibbett D."/>
            <person name="Schmoll M."/>
            <person name="Kubicek C.P."/>
            <person name="Martinez A.T."/>
            <person name="Yadav J."/>
            <person name="Master E."/>
            <person name="Magnuson J.K."/>
            <person name="James T."/>
            <person name="Yaver D."/>
            <person name="Berka R."/>
            <person name="Labutti K."/>
            <person name="Lipzen A."/>
            <person name="Aerts A."/>
            <person name="Barry K."/>
            <person name="Henrissat B."/>
            <person name="Blanchette R."/>
            <person name="Grigoriev I."/>
            <person name="Cullen D."/>
        </authorList>
    </citation>
    <scope>NUCLEOTIDE SEQUENCE [LARGE SCALE GENOMIC DNA]</scope>
    <source>
        <strain evidence="5 6">MAD-698-R-SB12</strain>
    </source>
</reference>
<dbReference type="InterPro" id="IPR015943">
    <property type="entry name" value="WD40/YVTN_repeat-like_dom_sf"/>
</dbReference>
<protein>
    <submittedName>
        <fullName evidence="5">Uncharacterized protein</fullName>
    </submittedName>
</protein>
<keyword evidence="2" id="KW-0804">Transcription</keyword>
<comment type="subcellular location">
    <subcellularLocation>
        <location evidence="1">Nucleus</location>
    </subcellularLocation>
</comment>
<accession>A0A1X6N9S5</accession>
<dbReference type="STRING" id="670580.A0A1X6N9S5"/>
<dbReference type="OrthoDB" id="4703at2759"/>
<evidence type="ECO:0000256" key="4">
    <source>
        <dbReference type="SAM" id="MobiDB-lite"/>
    </source>
</evidence>
<evidence type="ECO:0000256" key="3">
    <source>
        <dbReference type="ARBA" id="ARBA00023242"/>
    </source>
</evidence>
<feature type="region of interest" description="Disordered" evidence="4">
    <location>
        <begin position="1"/>
        <end position="85"/>
    </location>
</feature>